<gene>
    <name evidence="7" type="ORF">CVD27_12605</name>
</gene>
<proteinExistence type="predicted"/>
<dbReference type="OrthoDB" id="128422at2"/>
<dbReference type="Proteomes" id="UP000234950">
    <property type="component" value="Unassembled WGS sequence"/>
</dbReference>
<feature type="transmembrane region" description="Helical" evidence="6">
    <location>
        <begin position="163"/>
        <end position="186"/>
    </location>
</feature>
<feature type="transmembrane region" description="Helical" evidence="6">
    <location>
        <begin position="44"/>
        <end position="63"/>
    </location>
</feature>
<evidence type="ECO:0000313" key="8">
    <source>
        <dbReference type="Proteomes" id="UP000234950"/>
    </source>
</evidence>
<comment type="caution">
    <text evidence="7">The sequence shown here is derived from an EMBL/GenBank/DDBJ whole genome shotgun (WGS) entry which is preliminary data.</text>
</comment>
<feature type="transmembrane region" description="Helical" evidence="6">
    <location>
        <begin position="75"/>
        <end position="94"/>
    </location>
</feature>
<dbReference type="EMBL" id="PGVE01000047">
    <property type="protein sequence ID" value="PLS04155.1"/>
    <property type="molecule type" value="Genomic_DNA"/>
</dbReference>
<evidence type="ECO:0000256" key="2">
    <source>
        <dbReference type="ARBA" id="ARBA00022475"/>
    </source>
</evidence>
<dbReference type="GO" id="GO:0005886">
    <property type="term" value="C:plasma membrane"/>
    <property type="evidence" value="ECO:0007669"/>
    <property type="project" value="UniProtKB-SubCell"/>
</dbReference>
<keyword evidence="4 6" id="KW-1133">Transmembrane helix</keyword>
<keyword evidence="5 6" id="KW-0472">Membrane</keyword>
<name>A0A2N5HF83_9BACI</name>
<keyword evidence="8" id="KW-1185">Reference proteome</keyword>
<organism evidence="7 8">
    <name type="scientific">Neobacillus cucumis</name>
    <dbReference type="NCBI Taxonomy" id="1740721"/>
    <lineage>
        <taxon>Bacteria</taxon>
        <taxon>Bacillati</taxon>
        <taxon>Bacillota</taxon>
        <taxon>Bacilli</taxon>
        <taxon>Bacillales</taxon>
        <taxon>Bacillaceae</taxon>
        <taxon>Neobacillus</taxon>
    </lineage>
</organism>
<dbReference type="InterPro" id="IPR019108">
    <property type="entry name" value="Caa3_assmbl_CtaG-rel"/>
</dbReference>
<evidence type="ECO:0000256" key="3">
    <source>
        <dbReference type="ARBA" id="ARBA00022692"/>
    </source>
</evidence>
<evidence type="ECO:0008006" key="9">
    <source>
        <dbReference type="Google" id="ProtNLM"/>
    </source>
</evidence>
<dbReference type="RefSeq" id="WP_101648258.1">
    <property type="nucleotide sequence ID" value="NZ_PGVE01000047.1"/>
</dbReference>
<keyword evidence="2" id="KW-1003">Cell membrane</keyword>
<evidence type="ECO:0000256" key="1">
    <source>
        <dbReference type="ARBA" id="ARBA00004651"/>
    </source>
</evidence>
<protein>
    <recommendedName>
        <fullName evidence="9">Cytochrome c oxidase assembly factor CtaG</fullName>
    </recommendedName>
</protein>
<evidence type="ECO:0000256" key="4">
    <source>
        <dbReference type="ARBA" id="ARBA00022989"/>
    </source>
</evidence>
<feature type="transmembrane region" description="Helical" evidence="6">
    <location>
        <begin position="131"/>
        <end position="151"/>
    </location>
</feature>
<dbReference type="Pfam" id="PF09678">
    <property type="entry name" value="Caa3_CtaG"/>
    <property type="match status" value="1"/>
</dbReference>
<sequence length="257" mass="28784">MLEVFFLEDQWVWNLPILSGLIGVGVLYILLLRSFTKLKVHHKQPFLFFLALTLLYLAIGSPLSTLNHLSISLHMIQLSLLFFVLPPLFLLGIPESFPPILYRLNIPPLAALFTFAILFSCYHLPAVLTYLSLHSLIHTSYLLLLMLLSFISWRPIVKEENKTFAFLSGMVLLPACSLLLLGGIFGNAANPFLSGMLEHFCITPSAMSSISVLPAPFNTRADLIMAGVLMMGIHKFSLLLTVRMRKILLERDLTGNS</sequence>
<evidence type="ECO:0000256" key="6">
    <source>
        <dbReference type="SAM" id="Phobius"/>
    </source>
</evidence>
<feature type="transmembrane region" description="Helical" evidence="6">
    <location>
        <begin position="223"/>
        <end position="242"/>
    </location>
</feature>
<comment type="subcellular location">
    <subcellularLocation>
        <location evidence="1">Cell membrane</location>
        <topology evidence="1">Multi-pass membrane protein</topology>
    </subcellularLocation>
</comment>
<evidence type="ECO:0000256" key="5">
    <source>
        <dbReference type="ARBA" id="ARBA00023136"/>
    </source>
</evidence>
<dbReference type="AlphaFoldDB" id="A0A2N5HF83"/>
<evidence type="ECO:0000313" key="7">
    <source>
        <dbReference type="EMBL" id="PLS04155.1"/>
    </source>
</evidence>
<accession>A0A2N5HF83</accession>
<reference evidence="7 8" key="1">
    <citation type="submission" date="2017-11" db="EMBL/GenBank/DDBJ databases">
        <title>Comparitive Functional Genomics of Dry Heat Resistant strains isolated from the Viking Spacecraft.</title>
        <authorList>
            <person name="Seuylemezian A."/>
            <person name="Cooper K."/>
            <person name="Vaishampayan P."/>
        </authorList>
    </citation>
    <scope>NUCLEOTIDE SEQUENCE [LARGE SCALE GENOMIC DNA]</scope>
    <source>
        <strain evidence="7 8">V32-6</strain>
    </source>
</reference>
<keyword evidence="3 6" id="KW-0812">Transmembrane</keyword>
<feature type="transmembrane region" description="Helical" evidence="6">
    <location>
        <begin position="106"/>
        <end position="125"/>
    </location>
</feature>
<feature type="transmembrane region" description="Helical" evidence="6">
    <location>
        <begin position="12"/>
        <end position="32"/>
    </location>
</feature>